<sequence>MQPQDFVHLHLHSEYSLSDGIIRIEDLIERSSEYKFPAVALTDLTNLFGLIKFYRIAREKGIKPIVGCEIRLIKDEGSNGAPFVLLVKNKKGYTNLTKLVSKAYIEGQETGNPLVKIEWLADYSEGLIALSGGQNGHIGQALLLKNNNLAKKRVDYFKNIYRDDFFIEVQRIGREDEEQYNLSAVNLAEELAIPIVATNDVRFLRPIDPDDESPSDFEAHEARVCIQKGEVLSDSTRTKEYLEDQYFSSTEEMIKKFSDIPEAIENTVLISKKCNLELELGEFYLPDFEVPGEITTKDHLRKKATEGLKTRFKEISKSVNFYEIDEKIYMERLEYELDMICKLGFEGYFLIVADFVNWAQKNEIPVGPGRGSGAGSITAYALGITAIDPIKYDLLFERFLNPDRVSNPDFDIDFCMEGRDKVLEYVTEKYGKDSVAQISTRGTMAARAVLRDVVRVLGKPYGFGDRLAKAIPDVLGISLEDAYKEKEFKELIDANEESKEVFDMSLKLEGLSRSVGTHAAGVVIAPTALTDFTPLVVDQERGTVATQFDMGDVESAGLVKFDFLGLKTLTVIDRSLKRINKKRKKEPIDINNLPLNDKETFKLLQKGLTTGVFQLESRGMKEYLKQLKPNDFEDIVSMNALYRPGAMDMVVSYIDRKHGREEATYGHESVKKVLSSTYGVIVYQEQVMQIAQALSGFSLGQADILRRAMGKKKKDEMEKMRKDFIDGAVNKKVNKRYAENLFDQIEQFAGYGFNRCHSVPYALIAYQTAWLKAHYPSEFMSSTLSAELDSTDRIQMFVDDCRSIGLEVLKPDINLSLFEFQDLDEKTILYGLGAIKGIGESLVNSIISAREKGSFKNFYDFCIRVGSNRLNKRALTTLIGSGAMDSIGDRNKLYNLIDPVLKKAEQTQERTESQIQDLFSDDLSEQNGIDFHGKAEEDFDVLANEWSSLGFYLESHPIEGKREEVRKMCGLFISELEEATHKQRVAGMLMHLNVRQGRHGRYAFATLDDSTSRLEISVWSEAFDTYRSVLKKGQIIVVEGVIEKDSYSGDKNNPSFKMVAERILSFDQARKEFIKFIKISVNKDFKEVDYLTSQLREMSSNGSGSPVVISYSGDKARADIELPKELTVNVDDASYRSLESICGKGNVDLVYYARPHIH</sequence>
<comment type="subcellular location">
    <subcellularLocation>
        <location evidence="1">Cytoplasm</location>
    </subcellularLocation>
</comment>
<accession>A0A381QJK2</accession>
<keyword evidence="7" id="KW-0235">DNA replication</keyword>
<evidence type="ECO:0000256" key="4">
    <source>
        <dbReference type="ARBA" id="ARBA00022490"/>
    </source>
</evidence>
<dbReference type="GO" id="GO:0003697">
    <property type="term" value="F:single-stranded DNA binding"/>
    <property type="evidence" value="ECO:0007669"/>
    <property type="project" value="InterPro"/>
</dbReference>
<organism evidence="12">
    <name type="scientific">marine metagenome</name>
    <dbReference type="NCBI Taxonomy" id="408172"/>
    <lineage>
        <taxon>unclassified sequences</taxon>
        <taxon>metagenomes</taxon>
        <taxon>ecological metagenomes</taxon>
    </lineage>
</organism>
<dbReference type="InterPro" id="IPR004013">
    <property type="entry name" value="PHP_dom"/>
</dbReference>
<evidence type="ECO:0000259" key="11">
    <source>
        <dbReference type="SMART" id="SM00481"/>
    </source>
</evidence>
<keyword evidence="6" id="KW-0548">Nucleotidyltransferase</keyword>
<dbReference type="InterPro" id="IPR011708">
    <property type="entry name" value="DNA_pol3_alpha_NTPase_dom"/>
</dbReference>
<dbReference type="Gene3D" id="1.10.150.870">
    <property type="match status" value="1"/>
</dbReference>
<dbReference type="Gene3D" id="3.20.20.140">
    <property type="entry name" value="Metal-dependent hydrolases"/>
    <property type="match status" value="1"/>
</dbReference>
<dbReference type="InterPro" id="IPR000424">
    <property type="entry name" value="Primosome_PriB/ssb"/>
</dbReference>
<dbReference type="Pfam" id="PF07733">
    <property type="entry name" value="DNA_pol3_alpha"/>
    <property type="match status" value="1"/>
</dbReference>
<protein>
    <recommendedName>
        <fullName evidence="3">DNA polymerase III subunit alpha</fullName>
        <ecNumber evidence="2">2.7.7.7</ecNumber>
    </recommendedName>
</protein>
<dbReference type="CDD" id="cd07433">
    <property type="entry name" value="PHP_PolIIIA_DnaE1"/>
    <property type="match status" value="1"/>
</dbReference>
<evidence type="ECO:0000256" key="9">
    <source>
        <dbReference type="ARBA" id="ARBA00023125"/>
    </source>
</evidence>
<dbReference type="Gene3D" id="2.40.50.140">
    <property type="entry name" value="Nucleic acid-binding proteins"/>
    <property type="match status" value="1"/>
</dbReference>
<dbReference type="PANTHER" id="PTHR32294:SF0">
    <property type="entry name" value="DNA POLYMERASE III SUBUNIT ALPHA"/>
    <property type="match status" value="1"/>
</dbReference>
<dbReference type="PROSITE" id="PS50935">
    <property type="entry name" value="SSB"/>
    <property type="match status" value="1"/>
</dbReference>
<dbReference type="EMBL" id="UINC01001376">
    <property type="protein sequence ID" value="SUZ79170.1"/>
    <property type="molecule type" value="Genomic_DNA"/>
</dbReference>
<dbReference type="GO" id="GO:0005737">
    <property type="term" value="C:cytoplasm"/>
    <property type="evidence" value="ECO:0007669"/>
    <property type="project" value="UniProtKB-SubCell"/>
</dbReference>
<dbReference type="InterPro" id="IPR004805">
    <property type="entry name" value="DnaE2/DnaE/PolC"/>
</dbReference>
<dbReference type="SMART" id="SM00481">
    <property type="entry name" value="POLIIIAc"/>
    <property type="match status" value="1"/>
</dbReference>
<evidence type="ECO:0000256" key="3">
    <source>
        <dbReference type="ARBA" id="ARBA00019114"/>
    </source>
</evidence>
<dbReference type="NCBIfam" id="TIGR00594">
    <property type="entry name" value="polc"/>
    <property type="match status" value="1"/>
</dbReference>
<dbReference type="InterPro" id="IPR041931">
    <property type="entry name" value="DNA_pol3_alpha_thumb_dom"/>
</dbReference>
<dbReference type="NCBIfam" id="NF004226">
    <property type="entry name" value="PRK05673.1"/>
    <property type="match status" value="1"/>
</dbReference>
<dbReference type="AlphaFoldDB" id="A0A381QJK2"/>
<reference evidence="12" key="1">
    <citation type="submission" date="2018-05" db="EMBL/GenBank/DDBJ databases">
        <authorList>
            <person name="Lanie J.A."/>
            <person name="Ng W.-L."/>
            <person name="Kazmierczak K.M."/>
            <person name="Andrzejewski T.M."/>
            <person name="Davidsen T.M."/>
            <person name="Wayne K.J."/>
            <person name="Tettelin H."/>
            <person name="Glass J.I."/>
            <person name="Rusch D."/>
            <person name="Podicherti R."/>
            <person name="Tsui H.-C.T."/>
            <person name="Winkler M.E."/>
        </authorList>
    </citation>
    <scope>NUCLEOTIDE SEQUENCE</scope>
</reference>
<dbReference type="Pfam" id="PF01336">
    <property type="entry name" value="tRNA_anti-codon"/>
    <property type="match status" value="1"/>
</dbReference>
<evidence type="ECO:0000256" key="8">
    <source>
        <dbReference type="ARBA" id="ARBA00022932"/>
    </source>
</evidence>
<keyword evidence="4" id="KW-0963">Cytoplasm</keyword>
<dbReference type="GO" id="GO:0006260">
    <property type="term" value="P:DNA replication"/>
    <property type="evidence" value="ECO:0007669"/>
    <property type="project" value="UniProtKB-KW"/>
</dbReference>
<evidence type="ECO:0000256" key="5">
    <source>
        <dbReference type="ARBA" id="ARBA00022679"/>
    </source>
</evidence>
<proteinExistence type="predicted"/>
<evidence type="ECO:0000256" key="2">
    <source>
        <dbReference type="ARBA" id="ARBA00012417"/>
    </source>
</evidence>
<dbReference type="GO" id="GO:0008408">
    <property type="term" value="F:3'-5' exonuclease activity"/>
    <property type="evidence" value="ECO:0007669"/>
    <property type="project" value="InterPro"/>
</dbReference>
<keyword evidence="9" id="KW-0238">DNA-binding</keyword>
<dbReference type="Pfam" id="PF14579">
    <property type="entry name" value="HHH_6"/>
    <property type="match status" value="1"/>
</dbReference>
<dbReference type="SUPFAM" id="SSF160975">
    <property type="entry name" value="AF1531-like"/>
    <property type="match status" value="1"/>
</dbReference>
<dbReference type="Pfam" id="PF17657">
    <property type="entry name" value="DNA_pol3_finger"/>
    <property type="match status" value="1"/>
</dbReference>
<dbReference type="CDD" id="cd04485">
    <property type="entry name" value="DnaE_OBF"/>
    <property type="match status" value="1"/>
</dbReference>
<dbReference type="Gene3D" id="1.10.10.1600">
    <property type="entry name" value="Bacterial DNA polymerase III alpha subunit, thumb domain"/>
    <property type="match status" value="1"/>
</dbReference>
<dbReference type="GO" id="GO:0003887">
    <property type="term" value="F:DNA-directed DNA polymerase activity"/>
    <property type="evidence" value="ECO:0007669"/>
    <property type="project" value="UniProtKB-KW"/>
</dbReference>
<dbReference type="InterPro" id="IPR040982">
    <property type="entry name" value="DNA_pol3_finger"/>
</dbReference>
<name>A0A381QJK2_9ZZZZ</name>
<evidence type="ECO:0000256" key="7">
    <source>
        <dbReference type="ARBA" id="ARBA00022705"/>
    </source>
</evidence>
<dbReference type="PANTHER" id="PTHR32294">
    <property type="entry name" value="DNA POLYMERASE III SUBUNIT ALPHA"/>
    <property type="match status" value="1"/>
</dbReference>
<dbReference type="Pfam" id="PF02811">
    <property type="entry name" value="PHP"/>
    <property type="match status" value="1"/>
</dbReference>
<feature type="domain" description="Polymerase/histidinol phosphatase N-terminal" evidence="11">
    <location>
        <begin position="7"/>
        <end position="74"/>
    </location>
</feature>
<gene>
    <name evidence="12" type="ORF">METZ01_LOCUS32024</name>
</gene>
<dbReference type="InterPro" id="IPR004365">
    <property type="entry name" value="NA-bd_OB_tRNA"/>
</dbReference>
<dbReference type="EC" id="2.7.7.7" evidence="2"/>
<keyword evidence="8" id="KW-0239">DNA-directed DNA polymerase</keyword>
<dbReference type="InterPro" id="IPR003141">
    <property type="entry name" value="Pol/His_phosphatase_N"/>
</dbReference>
<evidence type="ECO:0000256" key="6">
    <source>
        <dbReference type="ARBA" id="ARBA00022695"/>
    </source>
</evidence>
<dbReference type="InterPro" id="IPR016195">
    <property type="entry name" value="Pol/histidinol_Pase-like"/>
</dbReference>
<evidence type="ECO:0000256" key="1">
    <source>
        <dbReference type="ARBA" id="ARBA00004496"/>
    </source>
</evidence>
<comment type="catalytic activity">
    <reaction evidence="10">
        <text>DNA(n) + a 2'-deoxyribonucleoside 5'-triphosphate = DNA(n+1) + diphosphate</text>
        <dbReference type="Rhea" id="RHEA:22508"/>
        <dbReference type="Rhea" id="RHEA-COMP:17339"/>
        <dbReference type="Rhea" id="RHEA-COMP:17340"/>
        <dbReference type="ChEBI" id="CHEBI:33019"/>
        <dbReference type="ChEBI" id="CHEBI:61560"/>
        <dbReference type="ChEBI" id="CHEBI:173112"/>
        <dbReference type="EC" id="2.7.7.7"/>
    </reaction>
</comment>
<evidence type="ECO:0000313" key="12">
    <source>
        <dbReference type="EMBL" id="SUZ79170.1"/>
    </source>
</evidence>
<evidence type="ECO:0000256" key="10">
    <source>
        <dbReference type="ARBA" id="ARBA00049244"/>
    </source>
</evidence>
<dbReference type="InterPro" id="IPR049821">
    <property type="entry name" value="PolIIIA_DnaE1_PHP"/>
</dbReference>
<dbReference type="InterPro" id="IPR012340">
    <property type="entry name" value="NA-bd_OB-fold"/>
</dbReference>
<dbReference type="InterPro" id="IPR029460">
    <property type="entry name" value="DNAPol_HHH"/>
</dbReference>
<keyword evidence="5" id="KW-0808">Transferase</keyword>
<dbReference type="SUPFAM" id="SSF89550">
    <property type="entry name" value="PHP domain-like"/>
    <property type="match status" value="1"/>
</dbReference>
<dbReference type="SUPFAM" id="SSF50249">
    <property type="entry name" value="Nucleic acid-binding proteins"/>
    <property type="match status" value="1"/>
</dbReference>